<feature type="transmembrane region" description="Helical" evidence="1">
    <location>
        <begin position="7"/>
        <end position="33"/>
    </location>
</feature>
<protein>
    <submittedName>
        <fullName evidence="2">Uncharacterized protein</fullName>
    </submittedName>
</protein>
<keyword evidence="3" id="KW-1185">Reference proteome</keyword>
<proteinExistence type="predicted"/>
<dbReference type="EMBL" id="PVLF01000005">
    <property type="protein sequence ID" value="PRH82767.1"/>
    <property type="molecule type" value="Genomic_DNA"/>
</dbReference>
<feature type="transmembrane region" description="Helical" evidence="1">
    <location>
        <begin position="113"/>
        <end position="133"/>
    </location>
</feature>
<accession>A0A2P6M9V4</accession>
<keyword evidence="1" id="KW-0472">Membrane</keyword>
<reference evidence="2 3" key="1">
    <citation type="submission" date="2018-03" db="EMBL/GenBank/DDBJ databases">
        <title>Arenimonas caeni sp. nov., isolated from activated sludge.</title>
        <authorList>
            <person name="Liu H."/>
        </authorList>
    </citation>
    <scope>NUCLEOTIDE SEQUENCE [LARGE SCALE GENOMIC DNA]</scope>
    <source>
        <strain evidence="3">z29</strain>
    </source>
</reference>
<comment type="caution">
    <text evidence="2">The sequence shown here is derived from an EMBL/GenBank/DDBJ whole genome shotgun (WGS) entry which is preliminary data.</text>
</comment>
<feature type="transmembrane region" description="Helical" evidence="1">
    <location>
        <begin position="88"/>
        <end position="107"/>
    </location>
</feature>
<evidence type="ECO:0000313" key="2">
    <source>
        <dbReference type="EMBL" id="PRH82767.1"/>
    </source>
</evidence>
<dbReference type="AlphaFoldDB" id="A0A2P6M9V4"/>
<feature type="transmembrane region" description="Helical" evidence="1">
    <location>
        <begin position="59"/>
        <end position="81"/>
    </location>
</feature>
<keyword evidence="1" id="KW-1133">Transmembrane helix</keyword>
<evidence type="ECO:0000256" key="1">
    <source>
        <dbReference type="SAM" id="Phobius"/>
    </source>
</evidence>
<keyword evidence="1" id="KW-0812">Transmembrane</keyword>
<gene>
    <name evidence="2" type="ORF">C6N40_06045</name>
</gene>
<dbReference type="Proteomes" id="UP000241736">
    <property type="component" value="Unassembled WGS sequence"/>
</dbReference>
<dbReference type="OrthoDB" id="6025129at2"/>
<evidence type="ECO:0000313" key="3">
    <source>
        <dbReference type="Proteomes" id="UP000241736"/>
    </source>
</evidence>
<name>A0A2P6M9V4_9GAMM</name>
<organism evidence="2 3">
    <name type="scientific">Arenimonas caeni</name>
    <dbReference type="NCBI Taxonomy" id="2058085"/>
    <lineage>
        <taxon>Bacteria</taxon>
        <taxon>Pseudomonadati</taxon>
        <taxon>Pseudomonadota</taxon>
        <taxon>Gammaproteobacteria</taxon>
        <taxon>Lysobacterales</taxon>
        <taxon>Lysobacteraceae</taxon>
        <taxon>Arenimonas</taxon>
    </lineage>
</organism>
<sequence>MHRTVRLILAGVAGYIAGSVVNMALVQLSGIVIPPPAGADTTSVEGLRASLHLFEPRHFLFPFLAHSLGTLAGAALATLLAPLRSPGPAWAVGILFLAGGIATAFMLPAPAWFIALDLLLAYLPAAWLGHRLLARKA</sequence>